<feature type="domain" description="Nudix hydrolase" evidence="2">
    <location>
        <begin position="10"/>
        <end position="150"/>
    </location>
</feature>
<dbReference type="PROSITE" id="PS00893">
    <property type="entry name" value="NUDIX_BOX"/>
    <property type="match status" value="1"/>
</dbReference>
<proteinExistence type="predicted"/>
<evidence type="ECO:0000259" key="2">
    <source>
        <dbReference type="PROSITE" id="PS51462"/>
    </source>
</evidence>
<dbReference type="PROSITE" id="PS51462">
    <property type="entry name" value="NUDIX"/>
    <property type="match status" value="1"/>
</dbReference>
<dbReference type="AlphaFoldDB" id="A0A2M6YPA5"/>
<dbReference type="PANTHER" id="PTHR43736">
    <property type="entry name" value="ADP-RIBOSE PYROPHOSPHATASE"/>
    <property type="match status" value="1"/>
</dbReference>
<sequence>MKRFNKKNLPYRDSVACIVYKDFKFLLVQLKGWPKNFWKFPQGGIKEEETEIDAIKRELEEELGTKNFKIITKSFYGNIYDWDNKSIALAGYKWRGQNQKFFLIKFLGNDDEIKINKNELNTFKWLKKEQINKHIDHKHKIFKNYKETIKKIIDEFEPYLD</sequence>
<dbReference type="InterPro" id="IPR015797">
    <property type="entry name" value="NUDIX_hydrolase-like_dom_sf"/>
</dbReference>
<dbReference type="Pfam" id="PF00293">
    <property type="entry name" value="NUDIX"/>
    <property type="match status" value="1"/>
</dbReference>
<dbReference type="SUPFAM" id="SSF55811">
    <property type="entry name" value="Nudix"/>
    <property type="match status" value="1"/>
</dbReference>
<dbReference type="Proteomes" id="UP000229559">
    <property type="component" value="Unassembled WGS sequence"/>
</dbReference>
<comment type="caution">
    <text evidence="3">The sequence shown here is derived from an EMBL/GenBank/DDBJ whole genome shotgun (WGS) entry which is preliminary data.</text>
</comment>
<dbReference type="Gene3D" id="3.90.79.10">
    <property type="entry name" value="Nucleoside Triphosphate Pyrophosphohydrolase"/>
    <property type="match status" value="1"/>
</dbReference>
<evidence type="ECO:0000313" key="3">
    <source>
        <dbReference type="EMBL" id="PIU32969.1"/>
    </source>
</evidence>
<evidence type="ECO:0000313" key="4">
    <source>
        <dbReference type="Proteomes" id="UP000229559"/>
    </source>
</evidence>
<accession>A0A2M6YPA5</accession>
<reference evidence="4" key="1">
    <citation type="submission" date="2017-09" db="EMBL/GenBank/DDBJ databases">
        <title>Depth-based differentiation of microbial function through sediment-hosted aquifers and enrichment of novel symbionts in the deep terrestrial subsurface.</title>
        <authorList>
            <person name="Probst A.J."/>
            <person name="Ladd B."/>
            <person name="Jarett J.K."/>
            <person name="Geller-Mcgrath D.E."/>
            <person name="Sieber C.M.K."/>
            <person name="Emerson J.B."/>
            <person name="Anantharaman K."/>
            <person name="Thomas B.C."/>
            <person name="Malmstrom R."/>
            <person name="Stieglmeier M."/>
            <person name="Klingl A."/>
            <person name="Woyke T."/>
            <person name="Ryan C.M."/>
            <person name="Banfield J.F."/>
        </authorList>
    </citation>
    <scope>NUCLEOTIDE SEQUENCE [LARGE SCALE GENOMIC DNA]</scope>
</reference>
<dbReference type="InterPro" id="IPR000086">
    <property type="entry name" value="NUDIX_hydrolase_dom"/>
</dbReference>
<name>A0A2M6YPA5_9BACT</name>
<dbReference type="GO" id="GO:0016787">
    <property type="term" value="F:hydrolase activity"/>
    <property type="evidence" value="ECO:0007669"/>
    <property type="project" value="UniProtKB-KW"/>
</dbReference>
<organism evidence="3 4">
    <name type="scientific">Candidatus Shapirobacteria bacterium CG07_land_8_20_14_0_80_39_12</name>
    <dbReference type="NCBI Taxonomy" id="1974480"/>
    <lineage>
        <taxon>Bacteria</taxon>
        <taxon>Candidatus Shapironibacteriota</taxon>
    </lineage>
</organism>
<gene>
    <name evidence="3" type="ORF">COT04_02600</name>
</gene>
<dbReference type="PANTHER" id="PTHR43736:SF1">
    <property type="entry name" value="DIHYDRONEOPTERIN TRIPHOSPHATE DIPHOSPHATASE"/>
    <property type="match status" value="1"/>
</dbReference>
<dbReference type="EMBL" id="PEXA01000069">
    <property type="protein sequence ID" value="PIU32969.1"/>
    <property type="molecule type" value="Genomic_DNA"/>
</dbReference>
<dbReference type="InterPro" id="IPR020084">
    <property type="entry name" value="NUDIX_hydrolase_CS"/>
</dbReference>
<evidence type="ECO:0000256" key="1">
    <source>
        <dbReference type="ARBA" id="ARBA00022801"/>
    </source>
</evidence>
<protein>
    <recommendedName>
        <fullName evidence="2">Nudix hydrolase domain-containing protein</fullName>
    </recommendedName>
</protein>
<keyword evidence="1" id="KW-0378">Hydrolase</keyword>